<dbReference type="Pfam" id="PF00400">
    <property type="entry name" value="WD40"/>
    <property type="match status" value="1"/>
</dbReference>
<dbReference type="PANTHER" id="PTHR19847:SF7">
    <property type="entry name" value="DDB1- AND CUL4-ASSOCIATED FACTOR 11"/>
    <property type="match status" value="1"/>
</dbReference>
<evidence type="ECO:0000313" key="3">
    <source>
        <dbReference type="WBParaSite" id="sdigi.contig990.g10090.t1"/>
    </source>
</evidence>
<dbReference type="WBParaSite" id="sdigi.contig990.g10090.t1">
    <property type="protein sequence ID" value="sdigi.contig990.g10090.t1"/>
    <property type="gene ID" value="sdigi.contig990.g10090"/>
</dbReference>
<dbReference type="Gene3D" id="2.130.10.10">
    <property type="entry name" value="YVTN repeat-like/Quinoprotein amine dehydrogenase"/>
    <property type="match status" value="1"/>
</dbReference>
<sequence length="281" mass="32360">MIAATDSELFRCLHLPSEGLVTLSQEKLLRYYIRERSEYELTKQFCLPNREGVVTDLARSFRGDREAYFSVRYTLDDEHLVVGGTGGYVNIIGSDHPTCYSFNAHQSDVRAICCSKANPHIFYSGSVDGQCKIWDDRSLNDSIPLAITSRSGYSVTYIDSDSYDRYMVVTTLGETIDIWDLRRIPENLPQRQTTELRFDTALRIKAKNILEVFWRAKFSPQRTGHRYIYCGSDGGHIYVFDILTNQIVREFRKCRREVRDCSWHPNDCEIISVSVGLINCC</sequence>
<reference evidence="3" key="1">
    <citation type="submission" date="2022-11" db="UniProtKB">
        <authorList>
            <consortium name="WormBaseParasite"/>
        </authorList>
    </citation>
    <scope>IDENTIFICATION</scope>
</reference>
<protein>
    <submittedName>
        <fullName evidence="3">DUF2415 domain-containing protein</fullName>
    </submittedName>
</protein>
<dbReference type="InterPro" id="IPR036322">
    <property type="entry name" value="WD40_repeat_dom_sf"/>
</dbReference>
<feature type="repeat" description="WD" evidence="1">
    <location>
        <begin position="102"/>
        <end position="135"/>
    </location>
</feature>
<keyword evidence="1" id="KW-0853">WD repeat</keyword>
<accession>A0A915Q8E2</accession>
<dbReference type="InterPro" id="IPR015943">
    <property type="entry name" value="WD40/YVTN_repeat-like_dom_sf"/>
</dbReference>
<dbReference type="SUPFAM" id="SSF50978">
    <property type="entry name" value="WD40 repeat-like"/>
    <property type="match status" value="1"/>
</dbReference>
<name>A0A915Q8E2_9BILA</name>
<dbReference type="GO" id="GO:0080008">
    <property type="term" value="C:Cul4-RING E3 ubiquitin ligase complex"/>
    <property type="evidence" value="ECO:0007669"/>
    <property type="project" value="TreeGrafter"/>
</dbReference>
<dbReference type="SMART" id="SM00320">
    <property type="entry name" value="WD40"/>
    <property type="match status" value="5"/>
</dbReference>
<dbReference type="AlphaFoldDB" id="A0A915Q8E2"/>
<dbReference type="GO" id="GO:0043161">
    <property type="term" value="P:proteasome-mediated ubiquitin-dependent protein catabolic process"/>
    <property type="evidence" value="ECO:0007669"/>
    <property type="project" value="TreeGrafter"/>
</dbReference>
<dbReference type="PROSITE" id="PS50082">
    <property type="entry name" value="WD_REPEATS_2"/>
    <property type="match status" value="1"/>
</dbReference>
<dbReference type="InterPro" id="IPR001680">
    <property type="entry name" value="WD40_rpt"/>
</dbReference>
<proteinExistence type="predicted"/>
<keyword evidence="2" id="KW-1185">Reference proteome</keyword>
<evidence type="ECO:0000313" key="2">
    <source>
        <dbReference type="Proteomes" id="UP000887581"/>
    </source>
</evidence>
<evidence type="ECO:0000256" key="1">
    <source>
        <dbReference type="PROSITE-ProRule" id="PRU00221"/>
    </source>
</evidence>
<dbReference type="InterPro" id="IPR051859">
    <property type="entry name" value="DCAF"/>
</dbReference>
<dbReference type="Proteomes" id="UP000887581">
    <property type="component" value="Unplaced"/>
</dbReference>
<organism evidence="2 3">
    <name type="scientific">Setaria digitata</name>
    <dbReference type="NCBI Taxonomy" id="48799"/>
    <lineage>
        <taxon>Eukaryota</taxon>
        <taxon>Metazoa</taxon>
        <taxon>Ecdysozoa</taxon>
        <taxon>Nematoda</taxon>
        <taxon>Chromadorea</taxon>
        <taxon>Rhabditida</taxon>
        <taxon>Spirurina</taxon>
        <taxon>Spiruromorpha</taxon>
        <taxon>Filarioidea</taxon>
        <taxon>Setariidae</taxon>
        <taxon>Setaria</taxon>
    </lineage>
</organism>
<dbReference type="PANTHER" id="PTHR19847">
    <property type="entry name" value="DDB1- AND CUL4-ASSOCIATED FACTOR 11"/>
    <property type="match status" value="1"/>
</dbReference>